<dbReference type="EMBL" id="CP034235">
    <property type="protein sequence ID" value="QGQ97642.1"/>
    <property type="molecule type" value="Genomic_DNA"/>
</dbReference>
<dbReference type="InterPro" id="IPR002347">
    <property type="entry name" value="SDR_fam"/>
</dbReference>
<dbReference type="Proteomes" id="UP000426246">
    <property type="component" value="Chromosome"/>
</dbReference>
<sequence>MSQPTTQQFAGRTALITGGGTGIARAAAIALAAEGCAITVAGRTALTLEDVGKYISQYGHPVK</sequence>
<dbReference type="AlphaFoldDB" id="A0A6B8RPM1"/>
<gene>
    <name evidence="1" type="ORF">EHS13_23500</name>
</gene>
<dbReference type="InterPro" id="IPR036291">
    <property type="entry name" value="NAD(P)-bd_dom_sf"/>
</dbReference>
<organism evidence="1 2">
    <name type="scientific">Paenibacillus psychroresistens</name>
    <dbReference type="NCBI Taxonomy" id="1778678"/>
    <lineage>
        <taxon>Bacteria</taxon>
        <taxon>Bacillati</taxon>
        <taxon>Bacillota</taxon>
        <taxon>Bacilli</taxon>
        <taxon>Bacillales</taxon>
        <taxon>Paenibacillaceae</taxon>
        <taxon>Paenibacillus</taxon>
    </lineage>
</organism>
<keyword evidence="2" id="KW-1185">Reference proteome</keyword>
<dbReference type="RefSeq" id="WP_155702745.1">
    <property type="nucleotide sequence ID" value="NZ_CP034235.1"/>
</dbReference>
<evidence type="ECO:0000313" key="1">
    <source>
        <dbReference type="EMBL" id="QGQ97642.1"/>
    </source>
</evidence>
<accession>A0A6B8RPM1</accession>
<dbReference type="KEGG" id="ppsc:EHS13_23500"/>
<name>A0A6B8RPM1_9BACL</name>
<evidence type="ECO:0000313" key="2">
    <source>
        <dbReference type="Proteomes" id="UP000426246"/>
    </source>
</evidence>
<protein>
    <submittedName>
        <fullName evidence="1">SDR family NAD(P)-dependent oxidoreductase</fullName>
    </submittedName>
</protein>
<proteinExistence type="predicted"/>
<dbReference type="Gene3D" id="3.40.50.720">
    <property type="entry name" value="NAD(P)-binding Rossmann-like Domain"/>
    <property type="match status" value="1"/>
</dbReference>
<dbReference type="Pfam" id="PF00106">
    <property type="entry name" value="adh_short"/>
    <property type="match status" value="1"/>
</dbReference>
<reference evidence="2" key="1">
    <citation type="submission" date="2018-11" db="EMBL/GenBank/DDBJ databases">
        <title>Complete genome sequence of Paenibacillus sp. ML311-T8.</title>
        <authorList>
            <person name="Nam Y.-D."/>
            <person name="Kang J."/>
            <person name="Chung W.-H."/>
            <person name="Park Y.S."/>
        </authorList>
    </citation>
    <scope>NUCLEOTIDE SEQUENCE [LARGE SCALE GENOMIC DNA]</scope>
    <source>
        <strain evidence="2">ML311-T8</strain>
    </source>
</reference>
<dbReference type="SUPFAM" id="SSF51735">
    <property type="entry name" value="NAD(P)-binding Rossmann-fold domains"/>
    <property type="match status" value="1"/>
</dbReference>